<dbReference type="AlphaFoldDB" id="D9WNP1"/>
<evidence type="ECO:0000313" key="1">
    <source>
        <dbReference type="EMBL" id="EFL25898.1"/>
    </source>
</evidence>
<reference evidence="1 2" key="1">
    <citation type="submission" date="2009-02" db="EMBL/GenBank/DDBJ databases">
        <title>Annotation of Streptomyces hygroscopicus strain ATCC 53653.</title>
        <authorList>
            <consortium name="The Broad Institute Genome Sequencing Platform"/>
            <consortium name="Broad Institute Microbial Sequencing Center"/>
            <person name="Fischbach M."/>
            <person name="Godfrey P."/>
            <person name="Ward D."/>
            <person name="Young S."/>
            <person name="Zeng Q."/>
            <person name="Koehrsen M."/>
            <person name="Alvarado L."/>
            <person name="Berlin A.M."/>
            <person name="Bochicchio J."/>
            <person name="Borenstein D."/>
            <person name="Chapman S.B."/>
            <person name="Chen Z."/>
            <person name="Engels R."/>
            <person name="Freedman E."/>
            <person name="Gellesch M."/>
            <person name="Goldberg J."/>
            <person name="Griggs A."/>
            <person name="Gujja S."/>
            <person name="Heilman E.R."/>
            <person name="Heiman D.I."/>
            <person name="Hepburn T.A."/>
            <person name="Howarth C."/>
            <person name="Jen D."/>
            <person name="Larson L."/>
            <person name="Lewis B."/>
            <person name="Mehta T."/>
            <person name="Park D."/>
            <person name="Pearson M."/>
            <person name="Richards J."/>
            <person name="Roberts A."/>
            <person name="Saif S."/>
            <person name="Shea T.D."/>
            <person name="Shenoy N."/>
            <person name="Sisk P."/>
            <person name="Stolte C."/>
            <person name="Sykes S.N."/>
            <person name="Thomson T."/>
            <person name="Walk T."/>
            <person name="White J."/>
            <person name="Yandava C."/>
            <person name="Straight P."/>
            <person name="Clardy J."/>
            <person name="Hung D."/>
            <person name="Kolter R."/>
            <person name="Mekalanos J."/>
            <person name="Walker S."/>
            <person name="Walsh C.T."/>
            <person name="Wieland-Brown L.C."/>
            <person name="Haas B."/>
            <person name="Nusbaum C."/>
            <person name="Birren B."/>
        </authorList>
    </citation>
    <scope>NUCLEOTIDE SEQUENCE [LARGE SCALE GENOMIC DNA]</scope>
    <source>
        <strain evidence="1 2">ATCC 53653</strain>
    </source>
</reference>
<name>D9WNP1_9ACTN</name>
<keyword evidence="2" id="KW-1185">Reference proteome</keyword>
<evidence type="ECO:0000313" key="2">
    <source>
        <dbReference type="Proteomes" id="UP000003963"/>
    </source>
</evidence>
<proteinExistence type="predicted"/>
<organism evidence="1 2">
    <name type="scientific">Streptomyces himastatinicus ATCC 53653</name>
    <dbReference type="NCBI Taxonomy" id="457427"/>
    <lineage>
        <taxon>Bacteria</taxon>
        <taxon>Bacillati</taxon>
        <taxon>Actinomycetota</taxon>
        <taxon>Actinomycetes</taxon>
        <taxon>Kitasatosporales</taxon>
        <taxon>Streptomycetaceae</taxon>
        <taxon>Streptomyces</taxon>
        <taxon>Streptomyces violaceusniger group</taxon>
    </lineage>
</organism>
<protein>
    <submittedName>
        <fullName evidence="1">Uncharacterized protein</fullName>
    </submittedName>
</protein>
<sequence>MVQIREGATVVEVTFSPSSETAFVQDVTRKAAARLKAASEPAQQQ</sequence>
<dbReference type="HOGENOM" id="CLU_3205810_0_0_11"/>
<dbReference type="STRING" id="457427.SSOG_05612"/>
<gene>
    <name evidence="1" type="ORF">SSOG_05612</name>
</gene>
<accession>D9WNP1</accession>
<dbReference type="Proteomes" id="UP000003963">
    <property type="component" value="Unassembled WGS sequence"/>
</dbReference>
<dbReference type="EMBL" id="GG657754">
    <property type="protein sequence ID" value="EFL25898.1"/>
    <property type="molecule type" value="Genomic_DNA"/>
</dbReference>